<organism evidence="6 7">
    <name type="scientific">Alterisphingorhabdus coralli</name>
    <dbReference type="NCBI Taxonomy" id="3071408"/>
    <lineage>
        <taxon>Bacteria</taxon>
        <taxon>Pseudomonadati</taxon>
        <taxon>Pseudomonadota</taxon>
        <taxon>Alphaproteobacteria</taxon>
        <taxon>Sphingomonadales</taxon>
        <taxon>Sphingomonadaceae</taxon>
        <taxon>Alterisphingorhabdus (ex Yan et al. 2024)</taxon>
    </lineage>
</organism>
<dbReference type="Proteomes" id="UP001302429">
    <property type="component" value="Chromosome"/>
</dbReference>
<dbReference type="Gene3D" id="2.60.120.10">
    <property type="entry name" value="Jelly Rolls"/>
    <property type="match status" value="1"/>
</dbReference>
<keyword evidence="7" id="KW-1185">Reference proteome</keyword>
<dbReference type="Pfam" id="PF00027">
    <property type="entry name" value="cNMP_binding"/>
    <property type="match status" value="1"/>
</dbReference>
<dbReference type="SMART" id="SM00100">
    <property type="entry name" value="cNMP"/>
    <property type="match status" value="1"/>
</dbReference>
<evidence type="ECO:0000256" key="3">
    <source>
        <dbReference type="ARBA" id="ARBA00023163"/>
    </source>
</evidence>
<dbReference type="InterPro" id="IPR036390">
    <property type="entry name" value="WH_DNA-bd_sf"/>
</dbReference>
<dbReference type="GO" id="GO:0003700">
    <property type="term" value="F:DNA-binding transcription factor activity"/>
    <property type="evidence" value="ECO:0007669"/>
    <property type="project" value="TreeGrafter"/>
</dbReference>
<dbReference type="CDD" id="cd00038">
    <property type="entry name" value="CAP_ED"/>
    <property type="match status" value="1"/>
</dbReference>
<feature type="domain" description="Cyclic nucleotide-binding" evidence="4">
    <location>
        <begin position="18"/>
        <end position="87"/>
    </location>
</feature>
<proteinExistence type="predicted"/>
<dbReference type="Pfam" id="PF13545">
    <property type="entry name" value="HTH_Crp_2"/>
    <property type="match status" value="1"/>
</dbReference>
<dbReference type="PROSITE" id="PS51063">
    <property type="entry name" value="HTH_CRP_2"/>
    <property type="match status" value="1"/>
</dbReference>
<dbReference type="EMBL" id="CP136594">
    <property type="protein sequence ID" value="WOE75339.1"/>
    <property type="molecule type" value="Genomic_DNA"/>
</dbReference>
<dbReference type="SMART" id="SM00419">
    <property type="entry name" value="HTH_CRP"/>
    <property type="match status" value="1"/>
</dbReference>
<dbReference type="CDD" id="cd00092">
    <property type="entry name" value="HTH_CRP"/>
    <property type="match status" value="1"/>
</dbReference>
<sequence length="238" mass="26386">MNYHHTNCDDCVVRNTAICSALSSDELAVLNSKGRMHRLSAGQTLVWEGDESLLVANVVEGVMKLSTSMGDGREQIVGIVYPSDFIGRPFGGRSLHSVTALTDAHLCAFSRRDFDGFAREHPDLEHKLLDRTLTELDRARHWMLLLGRKTAPEKIATFLLEMADRLSASTPAAGTTPGLFELPFGRQQIADILGMTIETVSRQLSRLKKEGIIALPDRRHIQIVDRDRLAEQAEIDGP</sequence>
<keyword evidence="2" id="KW-0238">DNA-binding</keyword>
<dbReference type="PANTHER" id="PTHR24567:SF75">
    <property type="entry name" value="FUMARATE AND NITRATE REDUCTION REGULATORY PROTEIN"/>
    <property type="match status" value="1"/>
</dbReference>
<dbReference type="AlphaFoldDB" id="A0AA97F6M9"/>
<feature type="domain" description="HTH crp-type" evidence="5">
    <location>
        <begin position="149"/>
        <end position="227"/>
    </location>
</feature>
<keyword evidence="1" id="KW-0805">Transcription regulation</keyword>
<dbReference type="InterPro" id="IPR012318">
    <property type="entry name" value="HTH_CRP"/>
</dbReference>
<reference evidence="6 7" key="1">
    <citation type="submission" date="2023-10" db="EMBL/GenBank/DDBJ databases">
        <title>Complete genome sequence of a Sphingomonadaceae bacterium.</title>
        <authorList>
            <person name="Yan C."/>
        </authorList>
    </citation>
    <scope>NUCLEOTIDE SEQUENCE [LARGE SCALE GENOMIC DNA]</scope>
    <source>
        <strain evidence="6 7">SCSIO 66989</strain>
    </source>
</reference>
<evidence type="ECO:0000313" key="7">
    <source>
        <dbReference type="Proteomes" id="UP001302429"/>
    </source>
</evidence>
<dbReference type="PANTHER" id="PTHR24567">
    <property type="entry name" value="CRP FAMILY TRANSCRIPTIONAL REGULATORY PROTEIN"/>
    <property type="match status" value="1"/>
</dbReference>
<dbReference type="InterPro" id="IPR000595">
    <property type="entry name" value="cNMP-bd_dom"/>
</dbReference>
<evidence type="ECO:0000256" key="1">
    <source>
        <dbReference type="ARBA" id="ARBA00023015"/>
    </source>
</evidence>
<dbReference type="Gene3D" id="1.10.10.10">
    <property type="entry name" value="Winged helix-like DNA-binding domain superfamily/Winged helix DNA-binding domain"/>
    <property type="match status" value="1"/>
</dbReference>
<dbReference type="GO" id="GO:0003677">
    <property type="term" value="F:DNA binding"/>
    <property type="evidence" value="ECO:0007669"/>
    <property type="project" value="UniProtKB-KW"/>
</dbReference>
<dbReference type="PROSITE" id="PS50042">
    <property type="entry name" value="CNMP_BINDING_3"/>
    <property type="match status" value="1"/>
</dbReference>
<accession>A0AA97F6M9</accession>
<dbReference type="SUPFAM" id="SSF51206">
    <property type="entry name" value="cAMP-binding domain-like"/>
    <property type="match status" value="1"/>
</dbReference>
<gene>
    <name evidence="6" type="ORF">RB602_01085</name>
</gene>
<dbReference type="GO" id="GO:0005829">
    <property type="term" value="C:cytosol"/>
    <property type="evidence" value="ECO:0007669"/>
    <property type="project" value="TreeGrafter"/>
</dbReference>
<evidence type="ECO:0000259" key="4">
    <source>
        <dbReference type="PROSITE" id="PS50042"/>
    </source>
</evidence>
<dbReference type="FunFam" id="1.10.10.10:FF:000028">
    <property type="entry name" value="Fumarate/nitrate reduction transcriptional regulator Fnr"/>
    <property type="match status" value="1"/>
</dbReference>
<name>A0AA97F6M9_9SPHN</name>
<dbReference type="InterPro" id="IPR050397">
    <property type="entry name" value="Env_Response_Regulators"/>
</dbReference>
<keyword evidence="3" id="KW-0804">Transcription</keyword>
<dbReference type="InterPro" id="IPR018490">
    <property type="entry name" value="cNMP-bd_dom_sf"/>
</dbReference>
<dbReference type="SUPFAM" id="SSF46785">
    <property type="entry name" value="Winged helix' DNA-binding domain"/>
    <property type="match status" value="1"/>
</dbReference>
<protein>
    <submittedName>
        <fullName evidence="6">Crp/Fnr family transcriptional regulator</fullName>
    </submittedName>
</protein>
<dbReference type="PRINTS" id="PR00034">
    <property type="entry name" value="HTHCRP"/>
</dbReference>
<evidence type="ECO:0000259" key="5">
    <source>
        <dbReference type="PROSITE" id="PS51063"/>
    </source>
</evidence>
<evidence type="ECO:0000313" key="6">
    <source>
        <dbReference type="EMBL" id="WOE75339.1"/>
    </source>
</evidence>
<evidence type="ECO:0000256" key="2">
    <source>
        <dbReference type="ARBA" id="ARBA00023125"/>
    </source>
</evidence>
<dbReference type="KEGG" id="acoa:RB602_01085"/>
<dbReference type="InterPro" id="IPR014710">
    <property type="entry name" value="RmlC-like_jellyroll"/>
</dbReference>
<dbReference type="InterPro" id="IPR036388">
    <property type="entry name" value="WH-like_DNA-bd_sf"/>
</dbReference>
<dbReference type="RefSeq" id="WP_317082156.1">
    <property type="nucleotide sequence ID" value="NZ_CP136594.1"/>
</dbReference>